<dbReference type="Proteomes" id="UP000009168">
    <property type="component" value="Unassembled WGS sequence"/>
</dbReference>
<evidence type="ECO:0000313" key="3">
    <source>
        <dbReference type="EMBL" id="EAR83793.2"/>
    </source>
</evidence>
<dbReference type="RefSeq" id="XP_001031456.2">
    <property type="nucleotide sequence ID" value="XM_001031456.2"/>
</dbReference>
<dbReference type="GeneID" id="7835665"/>
<keyword evidence="4" id="KW-1185">Reference proteome</keyword>
<name>I7LZF6_TETTS</name>
<keyword evidence="1" id="KW-0812">Transmembrane</keyword>
<dbReference type="InterPro" id="IPR002350">
    <property type="entry name" value="Kazal_dom"/>
</dbReference>
<dbReference type="PROSITE" id="PS51465">
    <property type="entry name" value="KAZAL_2"/>
    <property type="match status" value="1"/>
</dbReference>
<protein>
    <submittedName>
        <fullName evidence="3">Kazal-type proteinase inhibitor 1</fullName>
    </submittedName>
</protein>
<feature type="transmembrane region" description="Helical" evidence="1">
    <location>
        <begin position="39"/>
        <end position="60"/>
    </location>
</feature>
<keyword evidence="1" id="KW-0472">Membrane</keyword>
<evidence type="ECO:0000256" key="1">
    <source>
        <dbReference type="SAM" id="Phobius"/>
    </source>
</evidence>
<dbReference type="InParanoid" id="I7LZF6"/>
<dbReference type="EMBL" id="GG662466">
    <property type="protein sequence ID" value="EAR83793.2"/>
    <property type="molecule type" value="Genomic_DNA"/>
</dbReference>
<dbReference type="KEGG" id="tet:TTHERM_00823500"/>
<dbReference type="OrthoDB" id="6614329at2759"/>
<evidence type="ECO:0000259" key="2">
    <source>
        <dbReference type="PROSITE" id="PS51465"/>
    </source>
</evidence>
<dbReference type="AlphaFoldDB" id="I7LZF6"/>
<accession>I7LZF6</accession>
<dbReference type="eggNOG" id="ENOG502T0KT">
    <property type="taxonomic scope" value="Eukaryota"/>
</dbReference>
<gene>
    <name evidence="3" type="ORF">TTHERM_00823500</name>
</gene>
<reference evidence="4" key="1">
    <citation type="journal article" date="2006" name="PLoS Biol.">
        <title>Macronuclear genome sequence of the ciliate Tetrahymena thermophila, a model eukaryote.</title>
        <authorList>
            <person name="Eisen J.A."/>
            <person name="Coyne R.S."/>
            <person name="Wu M."/>
            <person name="Wu D."/>
            <person name="Thiagarajan M."/>
            <person name="Wortman J.R."/>
            <person name="Badger J.H."/>
            <person name="Ren Q."/>
            <person name="Amedeo P."/>
            <person name="Jones K.M."/>
            <person name="Tallon L.J."/>
            <person name="Delcher A.L."/>
            <person name="Salzberg S.L."/>
            <person name="Silva J.C."/>
            <person name="Haas B.J."/>
            <person name="Majoros W.H."/>
            <person name="Farzad M."/>
            <person name="Carlton J.M."/>
            <person name="Smith R.K. Jr."/>
            <person name="Garg J."/>
            <person name="Pearlman R.E."/>
            <person name="Karrer K.M."/>
            <person name="Sun L."/>
            <person name="Manning G."/>
            <person name="Elde N.C."/>
            <person name="Turkewitz A.P."/>
            <person name="Asai D.J."/>
            <person name="Wilkes D.E."/>
            <person name="Wang Y."/>
            <person name="Cai H."/>
            <person name="Collins K."/>
            <person name="Stewart B.A."/>
            <person name="Lee S.R."/>
            <person name="Wilamowska K."/>
            <person name="Weinberg Z."/>
            <person name="Ruzzo W.L."/>
            <person name="Wloga D."/>
            <person name="Gaertig J."/>
            <person name="Frankel J."/>
            <person name="Tsao C.-C."/>
            <person name="Gorovsky M.A."/>
            <person name="Keeling P.J."/>
            <person name="Waller R.F."/>
            <person name="Patron N.J."/>
            <person name="Cherry J.M."/>
            <person name="Stover N.A."/>
            <person name="Krieger C.J."/>
            <person name="del Toro C."/>
            <person name="Ryder H.F."/>
            <person name="Williamson S.C."/>
            <person name="Barbeau R.A."/>
            <person name="Hamilton E.P."/>
            <person name="Orias E."/>
        </authorList>
    </citation>
    <scope>NUCLEOTIDE SEQUENCE [LARGE SCALE GENOMIC DNA]</scope>
    <source>
        <strain evidence="4">SB210</strain>
    </source>
</reference>
<sequence length="191" mass="21705">MCKLKFILTLIQNTNKFNQFKQIINQKVLQNKSKKYYQIYLMNKFFIALTILGLCAAANFKCTTEMKANKFCTREYMPVCGIKMAEQGSSKYSSIKTTYGNKCTACAEEGVEFYAEGSCEEYPKNATFCHPEAHLSKICTRELFPTCGLFDSSIICAKGPCGSNFNNKCMACVNKQVSYFLAGYCDHKYKY</sequence>
<feature type="domain" description="Kazal-like" evidence="2">
    <location>
        <begin position="56"/>
        <end position="121"/>
    </location>
</feature>
<keyword evidence="1" id="KW-1133">Transmembrane helix</keyword>
<evidence type="ECO:0000313" key="4">
    <source>
        <dbReference type="Proteomes" id="UP000009168"/>
    </source>
</evidence>
<dbReference type="Gene3D" id="3.30.60.30">
    <property type="match status" value="1"/>
</dbReference>
<organism evidence="3 4">
    <name type="scientific">Tetrahymena thermophila (strain SB210)</name>
    <dbReference type="NCBI Taxonomy" id="312017"/>
    <lineage>
        <taxon>Eukaryota</taxon>
        <taxon>Sar</taxon>
        <taxon>Alveolata</taxon>
        <taxon>Ciliophora</taxon>
        <taxon>Intramacronucleata</taxon>
        <taxon>Oligohymenophorea</taxon>
        <taxon>Hymenostomatida</taxon>
        <taxon>Tetrahymenina</taxon>
        <taxon>Tetrahymenidae</taxon>
        <taxon>Tetrahymena</taxon>
    </lineage>
</organism>
<proteinExistence type="predicted"/>